<dbReference type="GO" id="GO:0016020">
    <property type="term" value="C:membrane"/>
    <property type="evidence" value="ECO:0007669"/>
    <property type="project" value="InterPro"/>
</dbReference>
<dbReference type="PROSITE" id="PS51096">
    <property type="entry name" value="PTS_EIIA_TYPE_4"/>
    <property type="match status" value="1"/>
</dbReference>
<keyword evidence="6" id="KW-0598">Phosphotransferase system</keyword>
<keyword evidence="4" id="KW-0762">Sugar transport</keyword>
<dbReference type="InterPro" id="IPR036662">
    <property type="entry name" value="PTS_EIIA_man-typ_sf"/>
</dbReference>
<feature type="non-terminal residue" evidence="9">
    <location>
        <position position="145"/>
    </location>
</feature>
<keyword evidence="2" id="KW-0813">Transport</keyword>
<dbReference type="GO" id="GO:0016301">
    <property type="term" value="F:kinase activity"/>
    <property type="evidence" value="ECO:0007669"/>
    <property type="project" value="UniProtKB-KW"/>
</dbReference>
<evidence type="ECO:0000259" key="8">
    <source>
        <dbReference type="PROSITE" id="PS51096"/>
    </source>
</evidence>
<dbReference type="InterPro" id="IPR004701">
    <property type="entry name" value="PTS_EIIA_man-typ"/>
</dbReference>
<accession>A0A850P272</accession>
<protein>
    <submittedName>
        <fullName evidence="9">PTS fructose transporter subunit IIA</fullName>
    </submittedName>
</protein>
<keyword evidence="5" id="KW-0808">Transferase</keyword>
<dbReference type="CDD" id="cd00006">
    <property type="entry name" value="PTS_IIA_man"/>
    <property type="match status" value="1"/>
</dbReference>
<feature type="domain" description="PTS EIIA type-4" evidence="8">
    <location>
        <begin position="1"/>
        <end position="123"/>
    </location>
</feature>
<evidence type="ECO:0000256" key="4">
    <source>
        <dbReference type="ARBA" id="ARBA00022597"/>
    </source>
</evidence>
<gene>
    <name evidence="9" type="ORF">HUK83_17680</name>
</gene>
<comment type="caution">
    <text evidence="9">The sequence shown here is derived from an EMBL/GenBank/DDBJ whole genome shotgun (WGS) entry which is preliminary data.</text>
</comment>
<proteinExistence type="predicted"/>
<dbReference type="SUPFAM" id="SSF53062">
    <property type="entry name" value="PTS system fructose IIA component-like"/>
    <property type="match status" value="1"/>
</dbReference>
<dbReference type="InterPro" id="IPR051471">
    <property type="entry name" value="Bacterial_PTS_sugar_comp"/>
</dbReference>
<dbReference type="EMBL" id="JABXXQ010000676">
    <property type="protein sequence ID" value="NVN32157.1"/>
    <property type="molecule type" value="Genomic_DNA"/>
</dbReference>
<comment type="subcellular location">
    <subcellularLocation>
        <location evidence="1">Cytoplasm</location>
    </subcellularLocation>
</comment>
<evidence type="ECO:0000313" key="10">
    <source>
        <dbReference type="Proteomes" id="UP000565205"/>
    </source>
</evidence>
<evidence type="ECO:0000256" key="3">
    <source>
        <dbReference type="ARBA" id="ARBA00022490"/>
    </source>
</evidence>
<name>A0A850P272_9PROT</name>
<dbReference type="Proteomes" id="UP000565205">
    <property type="component" value="Unassembled WGS sequence"/>
</dbReference>
<dbReference type="PANTHER" id="PTHR33799">
    <property type="entry name" value="PTS PERMEASE-RELATED-RELATED"/>
    <property type="match status" value="1"/>
</dbReference>
<evidence type="ECO:0000256" key="1">
    <source>
        <dbReference type="ARBA" id="ARBA00004496"/>
    </source>
</evidence>
<keyword evidence="7" id="KW-0418">Kinase</keyword>
<dbReference type="GO" id="GO:0009401">
    <property type="term" value="P:phosphoenolpyruvate-dependent sugar phosphotransferase system"/>
    <property type="evidence" value="ECO:0007669"/>
    <property type="project" value="UniProtKB-KW"/>
</dbReference>
<dbReference type="RefSeq" id="WP_176626892.1">
    <property type="nucleotide sequence ID" value="NZ_JABXXQ010000676.1"/>
</dbReference>
<dbReference type="InterPro" id="IPR033887">
    <property type="entry name" value="PTS_IIA_man"/>
</dbReference>
<dbReference type="Gene3D" id="3.40.50.510">
    <property type="entry name" value="Phosphotransferase system, mannose-type IIA component"/>
    <property type="match status" value="1"/>
</dbReference>
<evidence type="ECO:0000256" key="5">
    <source>
        <dbReference type="ARBA" id="ARBA00022679"/>
    </source>
</evidence>
<evidence type="ECO:0000256" key="2">
    <source>
        <dbReference type="ARBA" id="ARBA00022448"/>
    </source>
</evidence>
<dbReference type="Pfam" id="PF03610">
    <property type="entry name" value="EIIA-man"/>
    <property type="match status" value="1"/>
</dbReference>
<organism evidence="9 10">
    <name type="scientific">Endobacter medicaginis</name>
    <dbReference type="NCBI Taxonomy" id="1181271"/>
    <lineage>
        <taxon>Bacteria</taxon>
        <taxon>Pseudomonadati</taxon>
        <taxon>Pseudomonadota</taxon>
        <taxon>Alphaproteobacteria</taxon>
        <taxon>Acetobacterales</taxon>
        <taxon>Acetobacteraceae</taxon>
        <taxon>Endobacter</taxon>
    </lineage>
</organism>
<keyword evidence="3" id="KW-0963">Cytoplasm</keyword>
<dbReference type="PANTHER" id="PTHR33799:SF1">
    <property type="entry name" value="PTS SYSTEM MANNOSE-SPECIFIC EIIAB COMPONENT-RELATED"/>
    <property type="match status" value="1"/>
</dbReference>
<evidence type="ECO:0000256" key="6">
    <source>
        <dbReference type="ARBA" id="ARBA00022683"/>
    </source>
</evidence>
<dbReference type="AlphaFoldDB" id="A0A850P272"/>
<evidence type="ECO:0000256" key="7">
    <source>
        <dbReference type="ARBA" id="ARBA00022777"/>
    </source>
</evidence>
<sequence>MIGLVLVTHGGIGAALRQAMEHVVGPQSQVSVIGIEAEDDLLARRAEVAAEVAAVDSGDGVIVLTDMFGSTPSNIAIAMLERPAVEVLAGVNLPMLVKLAKTRGVNDLDGCATLAAAVGRKYIASASHLPPTCLGGATCCEPAEA</sequence>
<reference evidence="9 10" key="1">
    <citation type="submission" date="2020-06" db="EMBL/GenBank/DDBJ databases">
        <title>Description of novel acetic acid bacteria.</title>
        <authorList>
            <person name="Sombolestani A."/>
        </authorList>
    </citation>
    <scope>NUCLEOTIDE SEQUENCE [LARGE SCALE GENOMIC DNA]</scope>
    <source>
        <strain evidence="9 10">LMG 26838</strain>
    </source>
</reference>
<dbReference type="GO" id="GO:0005737">
    <property type="term" value="C:cytoplasm"/>
    <property type="evidence" value="ECO:0007669"/>
    <property type="project" value="UniProtKB-SubCell"/>
</dbReference>
<evidence type="ECO:0000313" key="9">
    <source>
        <dbReference type="EMBL" id="NVN32157.1"/>
    </source>
</evidence>